<proteinExistence type="predicted"/>
<name>A5ADP7_VITVI</name>
<evidence type="ECO:0000313" key="3">
    <source>
        <dbReference type="EMBL" id="CAN82055.1"/>
    </source>
</evidence>
<dbReference type="PANTHER" id="PTHR33223">
    <property type="entry name" value="CCHC-TYPE DOMAIN-CONTAINING PROTEIN"/>
    <property type="match status" value="1"/>
</dbReference>
<dbReference type="Pfam" id="PF03732">
    <property type="entry name" value="Retrotrans_gag"/>
    <property type="match status" value="1"/>
</dbReference>
<evidence type="ECO:0000259" key="2">
    <source>
        <dbReference type="Pfam" id="PF03732"/>
    </source>
</evidence>
<reference evidence="3" key="1">
    <citation type="journal article" date="2007" name="PLoS ONE">
        <title>The first genome sequence of an elite grapevine cultivar (Pinot noir Vitis vinifera L.): coping with a highly heterozygous genome.</title>
        <authorList>
            <person name="Velasco R."/>
            <person name="Zharkikh A."/>
            <person name="Troggio M."/>
            <person name="Cartwright D.A."/>
            <person name="Cestaro A."/>
            <person name="Pruss D."/>
            <person name="Pindo M."/>
            <person name="FitzGerald L.M."/>
            <person name="Vezzulli S."/>
            <person name="Reid J."/>
            <person name="Malacarne G."/>
            <person name="Iliev D."/>
            <person name="Coppola G."/>
            <person name="Wardell B."/>
            <person name="Micheletti D."/>
            <person name="Macalma T."/>
            <person name="Facci M."/>
            <person name="Mitchell J.T."/>
            <person name="Perazzolli M."/>
            <person name="Eldredge G."/>
            <person name="Gatto P."/>
            <person name="Oyzerski R."/>
            <person name="Moretto M."/>
            <person name="Gutin N."/>
            <person name="Stefanini M."/>
            <person name="Chen Y."/>
            <person name="Segala C."/>
            <person name="Davenport C."/>
            <person name="Dematte L."/>
            <person name="Mraz A."/>
            <person name="Battilana J."/>
            <person name="Stormo K."/>
            <person name="Costa F."/>
            <person name="Tao Q."/>
            <person name="Si-Ammour A."/>
            <person name="Harkins T."/>
            <person name="Lackey A."/>
            <person name="Perbost C."/>
            <person name="Taillon B."/>
            <person name="Stella A."/>
            <person name="Solovyev V."/>
            <person name="Fawcett J.A."/>
            <person name="Sterck L."/>
            <person name="Vandepoele K."/>
            <person name="Grando S.M."/>
            <person name="Toppo S."/>
            <person name="Moser C."/>
            <person name="Lanchbury J."/>
            <person name="Bogden R."/>
            <person name="Skolnick M."/>
            <person name="Sgaramella V."/>
            <person name="Bhatnagar S.K."/>
            <person name="Fontana P."/>
            <person name="Gutin A."/>
            <person name="Van de Peer Y."/>
            <person name="Salamini F."/>
            <person name="Viola R."/>
        </authorList>
    </citation>
    <scope>NUCLEOTIDE SEQUENCE</scope>
</reference>
<feature type="region of interest" description="Disordered" evidence="1">
    <location>
        <begin position="319"/>
        <end position="338"/>
    </location>
</feature>
<protein>
    <recommendedName>
        <fullName evidence="2">Retrotransposon gag domain-containing protein</fullName>
    </recommendedName>
</protein>
<gene>
    <name evidence="3" type="ORF">VITISV_043640</name>
</gene>
<evidence type="ECO:0000256" key="1">
    <source>
        <dbReference type="SAM" id="MobiDB-lite"/>
    </source>
</evidence>
<feature type="domain" description="Retrotransposon gag" evidence="2">
    <location>
        <begin position="56"/>
        <end position="108"/>
    </location>
</feature>
<accession>A5ADP7</accession>
<dbReference type="AlphaFoldDB" id="A5ADP7"/>
<organism evidence="3">
    <name type="scientific">Vitis vinifera</name>
    <name type="common">Grape</name>
    <dbReference type="NCBI Taxonomy" id="29760"/>
    <lineage>
        <taxon>Eukaryota</taxon>
        <taxon>Viridiplantae</taxon>
        <taxon>Streptophyta</taxon>
        <taxon>Embryophyta</taxon>
        <taxon>Tracheophyta</taxon>
        <taxon>Spermatophyta</taxon>
        <taxon>Magnoliopsida</taxon>
        <taxon>eudicotyledons</taxon>
        <taxon>Gunneridae</taxon>
        <taxon>Pentapetalae</taxon>
        <taxon>rosids</taxon>
        <taxon>Vitales</taxon>
        <taxon>Vitaceae</taxon>
        <taxon>Viteae</taxon>
        <taxon>Vitis</taxon>
    </lineage>
</organism>
<sequence length="338" mass="39174">MFSTSFSPNIINYEPLRGLMVLKFSTYDRTNDPFDHIMHYRQLMNLDIGNDALLCKVFPANLQDQALPWFHRLPTNSVNNFWDLLKAFMGQYLCSARHNKNINKYSMLEDDIYLATQQVLVTNQPAKNDSARSSKTVGQRMQMDLSDFKWPEPIRMDLAKRNWSRKCVYHKEHSHTTEQCRSLHYLLKKLMVQGPTIRAPTTSVVPRAVISYIHGGLIDEKYNSKRKRQRLLRAAFVREQFSRPVISVRIQTDGVPIIRSRKSPVDTIKVQWSFNHLFVRHRKTLSSFNAIMGRTWLHGMNVILSTQLASHHYCQVARETGSTNDGEPPIEPTGALEQ</sequence>
<dbReference type="InterPro" id="IPR005162">
    <property type="entry name" value="Retrotrans_gag_dom"/>
</dbReference>
<dbReference type="PANTHER" id="PTHR33223:SF10">
    <property type="entry name" value="AMINOTRANSFERASE-LIKE PLANT MOBILE DOMAIN-CONTAINING PROTEIN"/>
    <property type="match status" value="1"/>
</dbReference>
<dbReference type="EMBL" id="AM423936">
    <property type="protein sequence ID" value="CAN82055.1"/>
    <property type="molecule type" value="Genomic_DNA"/>
</dbReference>